<proteinExistence type="predicted"/>
<gene>
    <name evidence="2" type="ORF">CDV36_006998</name>
</gene>
<keyword evidence="3" id="KW-1185">Reference proteome</keyword>
<evidence type="ECO:0000313" key="2">
    <source>
        <dbReference type="EMBL" id="RMJ13316.1"/>
    </source>
</evidence>
<dbReference type="Gene3D" id="1.10.150.240">
    <property type="entry name" value="Putative phosphatase, domain 2"/>
    <property type="match status" value="1"/>
</dbReference>
<organism evidence="2 3">
    <name type="scientific">Fusarium kuroshium</name>
    <dbReference type="NCBI Taxonomy" id="2010991"/>
    <lineage>
        <taxon>Eukaryota</taxon>
        <taxon>Fungi</taxon>
        <taxon>Dikarya</taxon>
        <taxon>Ascomycota</taxon>
        <taxon>Pezizomycotina</taxon>
        <taxon>Sordariomycetes</taxon>
        <taxon>Hypocreomycetidae</taxon>
        <taxon>Hypocreales</taxon>
        <taxon>Nectriaceae</taxon>
        <taxon>Fusarium</taxon>
        <taxon>Fusarium solani species complex</taxon>
    </lineage>
</organism>
<name>A0A3M2S6V9_9HYPO</name>
<dbReference type="SUPFAM" id="SSF48239">
    <property type="entry name" value="Terpenoid cyclases/Protein prenyltransferases"/>
    <property type="match status" value="1"/>
</dbReference>
<dbReference type="PANTHER" id="PTHR43611:SF3">
    <property type="entry name" value="FLAVIN MONONUCLEOTIDE HYDROLASE 1, CHLOROPLATIC"/>
    <property type="match status" value="1"/>
</dbReference>
<sequence length="475" mass="53844">MSLGTFSSLVLDLGSVLLLYSAKNVKTLTPRQISNALDSPIWHDYERGKVSQMTCYDAICRHFGFDSNAWAEALDAMKESLQPDMELIDKIKRLKLNRPWLEVFGLSNIPAEDFQQLKPLIDTWGIFDDFYASGLMGLRKPDAVCYERFLEDCNMSAETCVCFNDQIENVVAAQSLGFRGVHFIDTGSAAAMLNNLFGDAVARGLDFLKRNAKKLFCETNTGEIQPDNYSQLIILEHTGDRNLVTLEKIGSTWNYFIGEPVFYDTVYPNDSGTTSLAMLVLEGISHGEEAFAVQEILSHLNPDGLPYCWLQTRRPRFCHGICANVFRCFFLSNRIDKLPKVYHYLCRVLRSEAYLLGTRYFDSPDWFLFLLSDVCGKRPNDEALSEMRSLLILQIQDRMGCDQNLFSAALRSLAAQALRIENKKDVETLLETQQIDGGWERQWLWKYGKEAVNIGSRGVVTAMAVRAIKQAREDG</sequence>
<dbReference type="SUPFAM" id="SSF56784">
    <property type="entry name" value="HAD-like"/>
    <property type="match status" value="1"/>
</dbReference>
<dbReference type="EMBL" id="NKUJ01000111">
    <property type="protein sequence ID" value="RMJ13316.1"/>
    <property type="molecule type" value="Genomic_DNA"/>
</dbReference>
<dbReference type="AlphaFoldDB" id="A0A3M2S6V9"/>
<dbReference type="InterPro" id="IPR023214">
    <property type="entry name" value="HAD_sf"/>
</dbReference>
<keyword evidence="1" id="KW-0732">Signal</keyword>
<dbReference type="InterPro" id="IPR008930">
    <property type="entry name" value="Terpenoid_cyclase/PrenylTrfase"/>
</dbReference>
<comment type="caution">
    <text evidence="2">The sequence shown here is derived from an EMBL/GenBank/DDBJ whole genome shotgun (WGS) entry which is preliminary data.</text>
</comment>
<protein>
    <submittedName>
        <fullName evidence="2">Uncharacterized protein</fullName>
    </submittedName>
</protein>
<evidence type="ECO:0000313" key="3">
    <source>
        <dbReference type="Proteomes" id="UP000277212"/>
    </source>
</evidence>
<feature type="chain" id="PRO_5017992908" evidence="1">
    <location>
        <begin position="28"/>
        <end position="475"/>
    </location>
</feature>
<accession>A0A3M2S6V9</accession>
<dbReference type="OrthoDB" id="2012566at2759"/>
<reference evidence="2 3" key="1">
    <citation type="submission" date="2017-06" db="EMBL/GenBank/DDBJ databases">
        <title>Comparative genomic analysis of Ambrosia Fusariam Clade fungi.</title>
        <authorList>
            <person name="Stajich J.E."/>
            <person name="Carrillo J."/>
            <person name="Kijimoto T."/>
            <person name="Eskalen A."/>
            <person name="O'Donnell K."/>
            <person name="Kasson M."/>
        </authorList>
    </citation>
    <scope>NUCLEOTIDE SEQUENCE [LARGE SCALE GENOMIC DNA]</scope>
    <source>
        <strain evidence="2">UCR3666</strain>
    </source>
</reference>
<dbReference type="STRING" id="2010991.A0A3M2S6V9"/>
<dbReference type="InterPro" id="IPR023198">
    <property type="entry name" value="PGP-like_dom2"/>
</dbReference>
<feature type="signal peptide" evidence="1">
    <location>
        <begin position="1"/>
        <end position="27"/>
    </location>
</feature>
<dbReference type="Gene3D" id="3.40.50.1000">
    <property type="entry name" value="HAD superfamily/HAD-like"/>
    <property type="match status" value="1"/>
</dbReference>
<dbReference type="PANTHER" id="PTHR43611">
    <property type="entry name" value="ALPHA-D-GLUCOSE 1-PHOSPHATE PHOSPHATASE"/>
    <property type="match status" value="1"/>
</dbReference>
<dbReference type="InterPro" id="IPR036412">
    <property type="entry name" value="HAD-like_sf"/>
</dbReference>
<dbReference type="Proteomes" id="UP000277212">
    <property type="component" value="Unassembled WGS sequence"/>
</dbReference>
<evidence type="ECO:0000256" key="1">
    <source>
        <dbReference type="SAM" id="SignalP"/>
    </source>
</evidence>